<feature type="domain" description="DUF8211" evidence="1">
    <location>
        <begin position="91"/>
        <end position="222"/>
    </location>
</feature>
<reference evidence="2 3" key="1">
    <citation type="submission" date="2016-04" db="EMBL/GenBank/DDBJ databases">
        <title>Genome analyses suggest a sexual origin of heterokaryosis in a supposedly ancient asexual fungus.</title>
        <authorList>
            <person name="Ropars J."/>
            <person name="Sedzielewska K."/>
            <person name="Noel J."/>
            <person name="Charron P."/>
            <person name="Farinelli L."/>
            <person name="Marton T."/>
            <person name="Kruger M."/>
            <person name="Pelin A."/>
            <person name="Brachmann A."/>
            <person name="Corradi N."/>
        </authorList>
    </citation>
    <scope>NUCLEOTIDE SEQUENCE [LARGE SCALE GENOMIC DNA]</scope>
    <source>
        <strain evidence="2 3">A5</strain>
    </source>
</reference>
<sequence length="297" mass="35357">MTKTFFNFSYKRYRFYFGIYIPCSFNNESNNPYTPPLCQIPSPFIMSNDRCACINHQKSLTKHNFYKNIKPKNNILNRQTNGDFINDKSFHANLLYHRWLSSQPKHHYSKRTGISYISSIHARDADSILKLGNKHMYRKVFSNFQRIFSPNLCTRQKQEKYFTRACRCVLNKAIGDDHQAILATARKNKFIFLKNQYVKFPIRHLVYKKGFTEPNPEDYPFLVPFYTKRHPNENRTWKNINTLSKHLNQPDTPKIIPKPLDFTEPYNPIPNMFIPEKYRDIIPKDPIYIDDHFITPG</sequence>
<dbReference type="Proteomes" id="UP000232722">
    <property type="component" value="Unassembled WGS sequence"/>
</dbReference>
<reference evidence="2 3" key="2">
    <citation type="submission" date="2017-09" db="EMBL/GenBank/DDBJ databases">
        <title>Extensive intraspecific genome diversity in a model arbuscular mycorrhizal fungus.</title>
        <authorList>
            <person name="Chen E.C."/>
            <person name="Morin E."/>
            <person name="Beaudet D."/>
            <person name="Noel J."/>
            <person name="Ndikumana S."/>
            <person name="Charron P."/>
            <person name="St-Onge C."/>
            <person name="Giorgi J."/>
            <person name="Grigoriev I.V."/>
            <person name="Roux C."/>
            <person name="Martin F.M."/>
            <person name="Corradi N."/>
        </authorList>
    </citation>
    <scope>NUCLEOTIDE SEQUENCE [LARGE SCALE GENOMIC DNA]</scope>
    <source>
        <strain evidence="2 3">A5</strain>
    </source>
</reference>
<evidence type="ECO:0000313" key="2">
    <source>
        <dbReference type="EMBL" id="PKB97450.1"/>
    </source>
</evidence>
<protein>
    <recommendedName>
        <fullName evidence="1">DUF8211 domain-containing protein</fullName>
    </recommendedName>
</protein>
<evidence type="ECO:0000313" key="3">
    <source>
        <dbReference type="Proteomes" id="UP000232722"/>
    </source>
</evidence>
<dbReference type="InterPro" id="IPR058524">
    <property type="entry name" value="DUF8211"/>
</dbReference>
<organism evidence="2 3">
    <name type="scientific">Rhizophagus irregularis</name>
    <dbReference type="NCBI Taxonomy" id="588596"/>
    <lineage>
        <taxon>Eukaryota</taxon>
        <taxon>Fungi</taxon>
        <taxon>Fungi incertae sedis</taxon>
        <taxon>Mucoromycota</taxon>
        <taxon>Glomeromycotina</taxon>
        <taxon>Glomeromycetes</taxon>
        <taxon>Glomerales</taxon>
        <taxon>Glomeraceae</taxon>
        <taxon>Rhizophagus</taxon>
    </lineage>
</organism>
<dbReference type="Pfam" id="PF26638">
    <property type="entry name" value="DUF8211"/>
    <property type="match status" value="1"/>
</dbReference>
<dbReference type="VEuPathDB" id="FungiDB:FUN_020347"/>
<dbReference type="VEuPathDB" id="FungiDB:RhiirFUN_021577"/>
<evidence type="ECO:0000259" key="1">
    <source>
        <dbReference type="Pfam" id="PF26638"/>
    </source>
</evidence>
<dbReference type="VEuPathDB" id="FungiDB:RhiirA1_480642"/>
<name>A0A2N0NS93_9GLOM</name>
<dbReference type="AlphaFoldDB" id="A0A2N0NS93"/>
<proteinExistence type="predicted"/>
<gene>
    <name evidence="2" type="ORF">RhiirA5_433137</name>
</gene>
<comment type="caution">
    <text evidence="2">The sequence shown here is derived from an EMBL/GenBank/DDBJ whole genome shotgun (WGS) entry which is preliminary data.</text>
</comment>
<dbReference type="EMBL" id="LLXJ01003198">
    <property type="protein sequence ID" value="PKB97450.1"/>
    <property type="molecule type" value="Genomic_DNA"/>
</dbReference>
<accession>A0A2N0NS93</accession>